<feature type="transmembrane region" description="Helical" evidence="5">
    <location>
        <begin position="217"/>
        <end position="250"/>
    </location>
</feature>
<sequence length="444" mass="46531">MTELIAAALLIVGLTLLGTLGLTRTLFIGVLLAMAVLPRVIIEVIPPEWEHSGIADGGIVVTTYGLALVLCLLLPSPNNPLSRFQLPHIAALVLMLVLFLGEWVPTVERWSGFLHIALACLAWAVGSALSTALSSLDRHERVLAIVVTAIILIQAAAAALQLAGLRDVGSVLTGAIDLTRINGTLGHPGTLGKVLFLLVVLLLPATRSRDLLTRRISWVGIVTAIVLIGLSFGRANFAAIAVLIGLWALLSPGRRVARRVGILALLALAALPFIGLLLLRFEVDPSGGRRPLLLQAALNQIAATPVFGIGPNSYVSTVSQVDPYTTLGLPVHNSFLLALAELGIVGVILVLFPLLALILRSASALLRRDSTPAAVAVVAAVPGIVIIGVTGWGLLADSGFMLVMFVFAFLSARIVRTPLDAPDPDLAVGSHVPGVPARKVFARG</sequence>
<dbReference type="OrthoDB" id="3373353at2"/>
<dbReference type="Pfam" id="PF04932">
    <property type="entry name" value="Wzy_C"/>
    <property type="match status" value="1"/>
</dbReference>
<reference evidence="7 10" key="2">
    <citation type="submission" date="2020-07" db="EMBL/GenBank/DDBJ databases">
        <title>Sequencing the genomes of 1000 actinobacteria strains.</title>
        <authorList>
            <person name="Klenk H.-P."/>
        </authorList>
    </citation>
    <scope>NUCLEOTIDE SEQUENCE [LARGE SCALE GENOMIC DNA]</scope>
    <source>
        <strain evidence="7 10">DSM 23870</strain>
    </source>
</reference>
<keyword evidence="8" id="KW-0436">Ligase</keyword>
<dbReference type="EMBL" id="SDPM01000006">
    <property type="protein sequence ID" value="RXZ85914.1"/>
    <property type="molecule type" value="Genomic_DNA"/>
</dbReference>
<evidence type="ECO:0000313" key="8">
    <source>
        <dbReference type="EMBL" id="RXZ85914.1"/>
    </source>
</evidence>
<evidence type="ECO:0000313" key="10">
    <source>
        <dbReference type="Proteomes" id="UP000581087"/>
    </source>
</evidence>
<dbReference type="PANTHER" id="PTHR37422:SF13">
    <property type="entry name" value="LIPOPOLYSACCHARIDE BIOSYNTHESIS PROTEIN PA4999-RELATED"/>
    <property type="match status" value="1"/>
</dbReference>
<evidence type="ECO:0000256" key="4">
    <source>
        <dbReference type="ARBA" id="ARBA00023136"/>
    </source>
</evidence>
<dbReference type="GO" id="GO:0016874">
    <property type="term" value="F:ligase activity"/>
    <property type="evidence" value="ECO:0007669"/>
    <property type="project" value="UniProtKB-KW"/>
</dbReference>
<dbReference type="AlphaFoldDB" id="A0A4Q2M1X4"/>
<feature type="transmembrane region" description="Helical" evidence="5">
    <location>
        <begin position="110"/>
        <end position="130"/>
    </location>
</feature>
<evidence type="ECO:0000256" key="2">
    <source>
        <dbReference type="ARBA" id="ARBA00022692"/>
    </source>
</evidence>
<evidence type="ECO:0000313" key="9">
    <source>
        <dbReference type="Proteomes" id="UP000292686"/>
    </source>
</evidence>
<keyword evidence="2 5" id="KW-0812">Transmembrane</keyword>
<feature type="transmembrane region" description="Helical" evidence="5">
    <location>
        <begin position="57"/>
        <end position="74"/>
    </location>
</feature>
<feature type="transmembrane region" description="Helical" evidence="5">
    <location>
        <begin position="398"/>
        <end position="415"/>
    </location>
</feature>
<dbReference type="Proteomes" id="UP000581087">
    <property type="component" value="Unassembled WGS sequence"/>
</dbReference>
<comment type="caution">
    <text evidence="8">The sequence shown here is derived from an EMBL/GenBank/DDBJ whole genome shotgun (WGS) entry which is preliminary data.</text>
</comment>
<reference evidence="8 9" key="1">
    <citation type="submission" date="2019-01" db="EMBL/GenBank/DDBJ databases">
        <title>Agromyces.</title>
        <authorList>
            <person name="Li J."/>
        </authorList>
    </citation>
    <scope>NUCLEOTIDE SEQUENCE [LARGE SCALE GENOMIC DNA]</scope>
    <source>
        <strain evidence="8 9">DSM 23870</strain>
    </source>
</reference>
<evidence type="ECO:0000313" key="7">
    <source>
        <dbReference type="EMBL" id="NYD68529.1"/>
    </source>
</evidence>
<evidence type="ECO:0000259" key="6">
    <source>
        <dbReference type="Pfam" id="PF04932"/>
    </source>
</evidence>
<dbReference type="EMBL" id="JACCBI010000001">
    <property type="protein sequence ID" value="NYD68529.1"/>
    <property type="molecule type" value="Genomic_DNA"/>
</dbReference>
<dbReference type="PANTHER" id="PTHR37422">
    <property type="entry name" value="TEICHURONIC ACID BIOSYNTHESIS PROTEIN TUAE"/>
    <property type="match status" value="1"/>
</dbReference>
<name>A0A4Q2M1X4_9MICO</name>
<feature type="domain" description="O-antigen ligase-related" evidence="6">
    <location>
        <begin position="220"/>
        <end position="351"/>
    </location>
</feature>
<feature type="transmembrane region" description="Helical" evidence="5">
    <location>
        <begin position="371"/>
        <end position="392"/>
    </location>
</feature>
<evidence type="ECO:0000256" key="5">
    <source>
        <dbReference type="SAM" id="Phobius"/>
    </source>
</evidence>
<dbReference type="RefSeq" id="WP_129175433.1">
    <property type="nucleotide sequence ID" value="NZ_JACCBI010000001.1"/>
</dbReference>
<gene>
    <name evidence="7" type="ORF">BJ972_003048</name>
    <name evidence="8" type="ORF">ESP50_11895</name>
</gene>
<feature type="transmembrane region" description="Helical" evidence="5">
    <location>
        <begin position="262"/>
        <end position="281"/>
    </location>
</feature>
<evidence type="ECO:0000256" key="3">
    <source>
        <dbReference type="ARBA" id="ARBA00022989"/>
    </source>
</evidence>
<dbReference type="GO" id="GO:0016020">
    <property type="term" value="C:membrane"/>
    <property type="evidence" value="ECO:0007669"/>
    <property type="project" value="UniProtKB-SubCell"/>
</dbReference>
<feature type="transmembrane region" description="Helical" evidence="5">
    <location>
        <begin position="86"/>
        <end position="104"/>
    </location>
</feature>
<comment type="subcellular location">
    <subcellularLocation>
        <location evidence="1">Membrane</location>
        <topology evidence="1">Multi-pass membrane protein</topology>
    </subcellularLocation>
</comment>
<keyword evidence="4 5" id="KW-0472">Membrane</keyword>
<organism evidence="8 9">
    <name type="scientific">Agromyces atrinae</name>
    <dbReference type="NCBI Taxonomy" id="592376"/>
    <lineage>
        <taxon>Bacteria</taxon>
        <taxon>Bacillati</taxon>
        <taxon>Actinomycetota</taxon>
        <taxon>Actinomycetes</taxon>
        <taxon>Micrococcales</taxon>
        <taxon>Microbacteriaceae</taxon>
        <taxon>Agromyces</taxon>
    </lineage>
</organism>
<feature type="transmembrane region" description="Helical" evidence="5">
    <location>
        <begin position="142"/>
        <end position="165"/>
    </location>
</feature>
<evidence type="ECO:0000256" key="1">
    <source>
        <dbReference type="ARBA" id="ARBA00004141"/>
    </source>
</evidence>
<feature type="transmembrane region" description="Helical" evidence="5">
    <location>
        <begin position="335"/>
        <end position="359"/>
    </location>
</feature>
<dbReference type="InterPro" id="IPR051533">
    <property type="entry name" value="WaaL-like"/>
</dbReference>
<proteinExistence type="predicted"/>
<dbReference type="InterPro" id="IPR007016">
    <property type="entry name" value="O-antigen_ligase-rel_domated"/>
</dbReference>
<accession>A0A4Q2M1X4</accession>
<keyword evidence="3 5" id="KW-1133">Transmembrane helix</keyword>
<protein>
    <submittedName>
        <fullName evidence="7 8">O-antigen ligase</fullName>
    </submittedName>
</protein>
<keyword evidence="9" id="KW-1185">Reference proteome</keyword>
<feature type="transmembrane region" description="Helical" evidence="5">
    <location>
        <begin position="185"/>
        <end position="205"/>
    </location>
</feature>
<dbReference type="Proteomes" id="UP000292686">
    <property type="component" value="Unassembled WGS sequence"/>
</dbReference>